<evidence type="ECO:0000256" key="1">
    <source>
        <dbReference type="SAM" id="SignalP"/>
    </source>
</evidence>
<dbReference type="SUPFAM" id="SSF55486">
    <property type="entry name" value="Metalloproteases ('zincins'), catalytic domain"/>
    <property type="match status" value="1"/>
</dbReference>
<dbReference type="GO" id="GO:0008237">
    <property type="term" value="F:metallopeptidase activity"/>
    <property type="evidence" value="ECO:0007669"/>
    <property type="project" value="InterPro"/>
</dbReference>
<dbReference type="OrthoDB" id="733404at2"/>
<dbReference type="HOGENOM" id="CLU_402645_0_0_0"/>
<dbReference type="Gene3D" id="3.40.390.10">
    <property type="entry name" value="Collagenase (Catalytic Domain)"/>
    <property type="match status" value="1"/>
</dbReference>
<dbReference type="Proteomes" id="UP000008635">
    <property type="component" value="Chromosome"/>
</dbReference>
<gene>
    <name evidence="2" type="ordered locus">Deima_0622</name>
</gene>
<evidence type="ECO:0000313" key="2">
    <source>
        <dbReference type="EMBL" id="ADV66279.1"/>
    </source>
</evidence>
<dbReference type="AlphaFoldDB" id="E8U5E0"/>
<proteinExistence type="predicted"/>
<keyword evidence="3" id="KW-1185">Reference proteome</keyword>
<name>E8U5E0_DEIML</name>
<dbReference type="STRING" id="709986.Deima_0622"/>
<dbReference type="EMBL" id="CP002454">
    <property type="protein sequence ID" value="ADV66279.1"/>
    <property type="molecule type" value="Genomic_DNA"/>
</dbReference>
<sequence precursor="true">MKTRIATAMLGLTLALAACAPQPAPTPPPPASTETKYQGLQALKPGVEQDITATLKVNVVMVGYHPTSAGQVAGPRDVNVSDFTGILPETSRSIARIPSAYGKDEYTGNSFKYQYNYVYASKAFEDEFFGHLNSIKQTTYVDADGETRNIAPTVYQQAYNCQDANADCDAPAGNITLPVTSNVWIDGPSTEKWLADNAGKIGVNTKEYTVFLVNWYGRPDFQFHTYTRTGTQETDTGFNFGRDRSSRKLIAWGGTASSDQSNAKRVWFYDLSAGPESWTSNWDISHPDVDDDGVADYRMPPVWEYGTRNRTYRTFGKVGPDLARVVRYVAVNLLFTPSPIYRAALTPPQQPENIDVNVALEQAAGAADPQNILKLDLLRDRVSVLQPFAKFTSTTRQSPLAGDIASAYQCFFRLGDVCSPDRADPDGDKLFNLATNELKALYAQNPNRYIVPVYAFNDAQNSQGGLLGVATDDGVTGTQAFVNSFLTPDLHDAGYGLTDTIVHEAGHHFSLSHPHDGYDSEQNLEYGPGGEFMFVNSGDESDSVMSYIDLGRTFGQFNLDSQYRYLTSAYLNNASAILGALQDNGKAKVTDADAKSADALFRQADAAYQGMRYLEAAQLAHDGYRKVVAAAQGAGVNVPAYQWFNRLSTQAIGEQAAPRRATNFLPTQGTAIRPEETKFQRQLRLSK</sequence>
<dbReference type="RefSeq" id="WP_013555784.1">
    <property type="nucleotide sequence ID" value="NC_014958.1"/>
</dbReference>
<organism evidence="2 3">
    <name type="scientific">Deinococcus maricopensis (strain DSM 21211 / LMG 22137 / NRRL B-23946 / LB-34)</name>
    <dbReference type="NCBI Taxonomy" id="709986"/>
    <lineage>
        <taxon>Bacteria</taxon>
        <taxon>Thermotogati</taxon>
        <taxon>Deinococcota</taxon>
        <taxon>Deinococci</taxon>
        <taxon>Deinococcales</taxon>
        <taxon>Deinococcaceae</taxon>
        <taxon>Deinococcus</taxon>
    </lineage>
</organism>
<dbReference type="InterPro" id="IPR024079">
    <property type="entry name" value="MetalloPept_cat_dom_sf"/>
</dbReference>
<dbReference type="eggNOG" id="ENOG5033SN1">
    <property type="taxonomic scope" value="Bacteria"/>
</dbReference>
<evidence type="ECO:0000313" key="3">
    <source>
        <dbReference type="Proteomes" id="UP000008635"/>
    </source>
</evidence>
<reference evidence="2 3" key="1">
    <citation type="journal article" date="2011" name="Stand. Genomic Sci.">
        <title>Complete genome sequence of Deinococcus maricopensis type strain (LB-34).</title>
        <authorList>
            <person name="Pukall R."/>
            <person name="Zeytun A."/>
            <person name="Lucas S."/>
            <person name="Lapidus A."/>
            <person name="Hammon N."/>
            <person name="Deshpande S."/>
            <person name="Nolan M."/>
            <person name="Cheng J.F."/>
            <person name="Pitluck S."/>
            <person name="Liolios K."/>
            <person name="Pagani I."/>
            <person name="Mikhailova N."/>
            <person name="Ivanova N."/>
            <person name="Mavromatis K."/>
            <person name="Pati A."/>
            <person name="Tapia R."/>
            <person name="Han C."/>
            <person name="Goodwin L."/>
            <person name="Chen A."/>
            <person name="Palaniappan K."/>
            <person name="Land M."/>
            <person name="Hauser L."/>
            <person name="Chang Y.J."/>
            <person name="Jeffries C.D."/>
            <person name="Brambilla E.M."/>
            <person name="Rohde M."/>
            <person name="Goker M."/>
            <person name="Detter J.C."/>
            <person name="Woyke T."/>
            <person name="Bristow J."/>
            <person name="Eisen J.A."/>
            <person name="Markowitz V."/>
            <person name="Hugenholtz P."/>
            <person name="Kyrpides N.C."/>
            <person name="Klenk H.P."/>
        </authorList>
    </citation>
    <scope>NUCLEOTIDE SEQUENCE [LARGE SCALE GENOMIC DNA]</scope>
    <source>
        <strain evidence="3">DSM 21211 / LMG 22137 / NRRL B-23946 / LB-34</strain>
    </source>
</reference>
<accession>E8U5E0</accession>
<feature type="signal peptide" evidence="1">
    <location>
        <begin position="1"/>
        <end position="20"/>
    </location>
</feature>
<reference evidence="3" key="2">
    <citation type="submission" date="2011-01" db="EMBL/GenBank/DDBJ databases">
        <title>The complete genome of Deinococcus maricopensis DSM 21211.</title>
        <authorList>
            <consortium name="US DOE Joint Genome Institute (JGI-PGF)"/>
            <person name="Lucas S."/>
            <person name="Copeland A."/>
            <person name="Lapidus A."/>
            <person name="Goodwin L."/>
            <person name="Pitluck S."/>
            <person name="Kyrpides N."/>
            <person name="Mavromatis K."/>
            <person name="Pagani I."/>
            <person name="Ivanova N."/>
            <person name="Ovchinnikova G."/>
            <person name="Zeytun A."/>
            <person name="Detter J.C."/>
            <person name="Han C."/>
            <person name="Land M."/>
            <person name="Hauser L."/>
            <person name="Markowitz V."/>
            <person name="Cheng J.-F."/>
            <person name="Hugenholtz P."/>
            <person name="Woyke T."/>
            <person name="Wu D."/>
            <person name="Pukall R."/>
            <person name="Gehrich-Schroeter G."/>
            <person name="Brambilla E."/>
            <person name="Klenk H.-P."/>
            <person name="Eisen J.A."/>
        </authorList>
    </citation>
    <scope>NUCLEOTIDE SEQUENCE [LARGE SCALE GENOMIC DNA]</scope>
    <source>
        <strain evidence="3">DSM 21211 / LMG 22137 / NRRL B-23946 / LB-34</strain>
    </source>
</reference>
<feature type="chain" id="PRO_5003228360" evidence="1">
    <location>
        <begin position="21"/>
        <end position="687"/>
    </location>
</feature>
<keyword evidence="1" id="KW-0732">Signal</keyword>
<dbReference type="KEGG" id="dmr:Deima_0622"/>
<dbReference type="PROSITE" id="PS51257">
    <property type="entry name" value="PROKAR_LIPOPROTEIN"/>
    <property type="match status" value="1"/>
</dbReference>
<protein>
    <submittedName>
        <fullName evidence="2">Uncharacterized protein</fullName>
    </submittedName>
</protein>